<dbReference type="AlphaFoldDB" id="A0A809Z6V4"/>
<name>A0A809Z6V4_9BRAD</name>
<protein>
    <recommendedName>
        <fullName evidence="4">LysM domain-containing protein</fullName>
    </recommendedName>
</protein>
<evidence type="ECO:0008006" key="4">
    <source>
        <dbReference type="Google" id="ProtNLM"/>
    </source>
</evidence>
<reference evidence="3" key="2">
    <citation type="submission" date="2020-05" db="EMBL/GenBank/DDBJ databases">
        <title>Complete genome sequence of Bradyrhizobium diazoefficiens XF6 isolated from soybean nodule.</title>
        <authorList>
            <person name="Noda R."/>
            <person name="Kakizaki K."/>
            <person name="Minamisawa K."/>
        </authorList>
    </citation>
    <scope>NUCLEOTIDE SEQUENCE</scope>
    <source>
        <strain evidence="3">XF6</strain>
    </source>
</reference>
<feature type="region of interest" description="Disordered" evidence="1">
    <location>
        <begin position="112"/>
        <end position="139"/>
    </location>
</feature>
<proteinExistence type="predicted"/>
<dbReference type="EMBL" id="AP023094">
    <property type="protein sequence ID" value="BCE47407.1"/>
    <property type="molecule type" value="Genomic_DNA"/>
</dbReference>
<evidence type="ECO:0000313" key="3">
    <source>
        <dbReference type="EMBL" id="BCE65008.1"/>
    </source>
</evidence>
<accession>A0A809Z6V4</accession>
<organism evidence="2">
    <name type="scientific">Bradyrhizobium diazoefficiens</name>
    <dbReference type="NCBI Taxonomy" id="1355477"/>
    <lineage>
        <taxon>Bacteria</taxon>
        <taxon>Pseudomonadati</taxon>
        <taxon>Pseudomonadota</taxon>
        <taxon>Alphaproteobacteria</taxon>
        <taxon>Hyphomicrobiales</taxon>
        <taxon>Nitrobacteraceae</taxon>
        <taxon>Bradyrhizobium</taxon>
    </lineage>
</organism>
<feature type="compositionally biased region" description="Pro residues" evidence="1">
    <location>
        <begin position="112"/>
        <end position="134"/>
    </location>
</feature>
<gene>
    <name evidence="2" type="ORF">XF4B_37560</name>
    <name evidence="3" type="ORF">XF6B_38070</name>
</gene>
<sequence>MPNQERPLKPIVESYVPPAGIRHAVTAGETWISLAKRIGIDPWDLIEFNFPGIRLVKQRDFQQATRQVNWYLAEYVGCRAMSPDRQNFAFSSGTTGGKGGWRGGFIYLPPGTPPPPPIAPTPPVAPTPAAPTPPECGGSRPDFARVLDVSERDFARNVFGPTLPPWETIAITNGLGAGGRPWTNDGPFFRGSNPMVPSMRYAINLGNVAFSNLASPSPTFGLLCDDFGRICDLFVHEMTHVWQAFNDSNWTMARSFWAQTVGAGYDYTPGDSWDSYNVEQQAHIVEDWHKYKISSPMLAEERYPYVRLVIRSGRLTFPRGLDLVALKKDLQDLRARHLD</sequence>
<dbReference type="EMBL" id="AP023096">
    <property type="protein sequence ID" value="BCE65008.1"/>
    <property type="molecule type" value="Genomic_DNA"/>
</dbReference>
<reference evidence="2" key="1">
    <citation type="submission" date="2020-05" db="EMBL/GenBank/DDBJ databases">
        <title>Complete genome sequence of Bradyrhizobium diazoefficiens XF4 isolated from soybean nodule.</title>
        <authorList>
            <person name="Noda R."/>
            <person name="Kakizaki K."/>
            <person name="Minamisawa K."/>
        </authorList>
    </citation>
    <scope>NUCLEOTIDE SEQUENCE</scope>
    <source>
        <strain evidence="2">XF4</strain>
    </source>
</reference>
<evidence type="ECO:0000256" key="1">
    <source>
        <dbReference type="SAM" id="MobiDB-lite"/>
    </source>
</evidence>
<evidence type="ECO:0000313" key="2">
    <source>
        <dbReference type="EMBL" id="BCE47407.1"/>
    </source>
</evidence>